<dbReference type="EMBL" id="CP049055">
    <property type="protein sequence ID" value="QII11889.1"/>
    <property type="molecule type" value="Genomic_DNA"/>
</dbReference>
<gene>
    <name evidence="4" type="ORF">KsCSTR_25100</name>
    <name evidence="5" type="ORF">KSMBR1_4064</name>
    <name evidence="3" type="ORF">kuste4010</name>
</gene>
<dbReference type="InterPro" id="IPR019734">
    <property type="entry name" value="TPR_rpt"/>
</dbReference>
<dbReference type="Pfam" id="PF13424">
    <property type="entry name" value="TPR_12"/>
    <property type="match status" value="1"/>
</dbReference>
<dbReference type="EMBL" id="LT934425">
    <property type="protein sequence ID" value="SOH06536.1"/>
    <property type="molecule type" value="Genomic_DNA"/>
</dbReference>
<keyword evidence="1" id="KW-0802">TPR repeat</keyword>
<evidence type="ECO:0000313" key="7">
    <source>
        <dbReference type="Proteomes" id="UP000501926"/>
    </source>
</evidence>
<keyword evidence="2" id="KW-0175">Coiled coil</keyword>
<dbReference type="Proteomes" id="UP000501926">
    <property type="component" value="Chromosome"/>
</dbReference>
<reference evidence="4 7" key="5">
    <citation type="submission" date="2020-02" db="EMBL/GenBank/DDBJ databases">
        <title>Newly sequenced genome of strain CSTR1 showed variability in Candidatus Kuenenia stuttgartiensis genomes.</title>
        <authorList>
            <person name="Ding C."/>
            <person name="Adrian L."/>
        </authorList>
    </citation>
    <scope>NUCLEOTIDE SEQUENCE [LARGE SCALE GENOMIC DNA]</scope>
    <source>
        <strain evidence="4 7">CSTR1</strain>
    </source>
</reference>
<evidence type="ECO:0000256" key="2">
    <source>
        <dbReference type="SAM" id="Coils"/>
    </source>
</evidence>
<reference evidence="3" key="1">
    <citation type="journal article" date="2006" name="Nature">
        <title>Deciphering the evolution and metabolism of an anammox bacterium from a community genome.</title>
        <authorList>
            <person name="Strous M."/>
            <person name="Pelletier E."/>
            <person name="Mangenot S."/>
            <person name="Rattei T."/>
            <person name="Lehner A."/>
            <person name="Taylor M.W."/>
            <person name="Horn M."/>
            <person name="Daims H."/>
            <person name="Bartol-Mavel D."/>
            <person name="Wincker P."/>
            <person name="Barbe V."/>
            <person name="Fonknechten N."/>
            <person name="Vallenet D."/>
            <person name="Segurens B."/>
            <person name="Schenowitz-Truong C."/>
            <person name="Medigue C."/>
            <person name="Collingro A."/>
            <person name="Snel B."/>
            <person name="Dutilh B.E."/>
            <person name="OpDenCamp H.J.M."/>
            <person name="vanDerDrift C."/>
            <person name="Cirpus I."/>
            <person name="vanDePas-Schoonen K.T."/>
            <person name="Harhangi H.R."/>
            <person name="vanNiftrik L."/>
            <person name="Schmid M."/>
            <person name="Keltjens J."/>
            <person name="vanDeVossenberg J."/>
            <person name="Kartal B."/>
            <person name="Meier H."/>
            <person name="Frishman D."/>
            <person name="Huynen M.A."/>
            <person name="Mewes H."/>
            <person name="Weissenbach J."/>
            <person name="Jetten M.S.M."/>
            <person name="Wagner M."/>
            <person name="LePaslier D."/>
        </authorList>
    </citation>
    <scope>NUCLEOTIDE SEQUENCE</scope>
</reference>
<name>Q1Q439_KUEST</name>
<accession>Q1Q439</accession>
<keyword evidence="6" id="KW-1185">Reference proteome</keyword>
<reference evidence="6" key="4">
    <citation type="submission" date="2017-10" db="EMBL/GenBank/DDBJ databases">
        <authorList>
            <person name="Frank J."/>
        </authorList>
    </citation>
    <scope>NUCLEOTIDE SEQUENCE [LARGE SCALE GENOMIC DNA]</scope>
</reference>
<reference evidence="5" key="3">
    <citation type="submission" date="2017-10" db="EMBL/GenBank/DDBJ databases">
        <authorList>
            <person name="Banno H."/>
            <person name="Chua N.-H."/>
        </authorList>
    </citation>
    <scope>NUCLEOTIDE SEQUENCE [LARGE SCALE GENOMIC DNA]</scope>
    <source>
        <strain evidence="5">Kuenenia_mbr1_ru-nijmegen</strain>
    </source>
</reference>
<dbReference type="KEGG" id="kst:KSMBR1_4064"/>
<evidence type="ECO:0000313" key="4">
    <source>
        <dbReference type="EMBL" id="QII11889.1"/>
    </source>
</evidence>
<protein>
    <submittedName>
        <fullName evidence="3">Uncharacterized protein</fullName>
    </submittedName>
</protein>
<evidence type="ECO:0000313" key="6">
    <source>
        <dbReference type="Proteomes" id="UP000221734"/>
    </source>
</evidence>
<evidence type="ECO:0000313" key="3">
    <source>
        <dbReference type="EMBL" id="CAJ74773.1"/>
    </source>
</evidence>
<reference evidence="3" key="2">
    <citation type="submission" date="2006-01" db="EMBL/GenBank/DDBJ databases">
        <authorList>
            <person name="Genoscope"/>
        </authorList>
    </citation>
    <scope>NUCLEOTIDE SEQUENCE</scope>
</reference>
<dbReference type="PROSITE" id="PS50005">
    <property type="entry name" value="TPR"/>
    <property type="match status" value="1"/>
</dbReference>
<dbReference type="InterPro" id="IPR011990">
    <property type="entry name" value="TPR-like_helical_dom_sf"/>
</dbReference>
<dbReference type="SMART" id="SM00028">
    <property type="entry name" value="TPR"/>
    <property type="match status" value="2"/>
</dbReference>
<dbReference type="EMBL" id="CT573071">
    <property type="protein sequence ID" value="CAJ74773.1"/>
    <property type="molecule type" value="Genomic_DNA"/>
</dbReference>
<dbReference type="OrthoDB" id="9769030at2"/>
<feature type="repeat" description="TPR" evidence="1">
    <location>
        <begin position="179"/>
        <end position="212"/>
    </location>
</feature>
<organism evidence="3">
    <name type="scientific">Kuenenia stuttgartiensis</name>
    <dbReference type="NCBI Taxonomy" id="174633"/>
    <lineage>
        <taxon>Bacteria</taxon>
        <taxon>Pseudomonadati</taxon>
        <taxon>Planctomycetota</taxon>
        <taxon>Candidatus Brocadiia</taxon>
        <taxon>Candidatus Brocadiales</taxon>
        <taxon>Candidatus Brocadiaceae</taxon>
        <taxon>Candidatus Kuenenia</taxon>
    </lineage>
</organism>
<feature type="coiled-coil region" evidence="2">
    <location>
        <begin position="59"/>
        <end position="86"/>
    </location>
</feature>
<dbReference type="AlphaFoldDB" id="Q1Q439"/>
<dbReference type="SUPFAM" id="SSF48452">
    <property type="entry name" value="TPR-like"/>
    <property type="match status" value="1"/>
</dbReference>
<evidence type="ECO:0000313" key="5">
    <source>
        <dbReference type="EMBL" id="SOH06536.1"/>
    </source>
</evidence>
<dbReference type="PROSITE" id="PS50293">
    <property type="entry name" value="TPR_REGION"/>
    <property type="match status" value="1"/>
</dbReference>
<evidence type="ECO:0000256" key="1">
    <source>
        <dbReference type="PROSITE-ProRule" id="PRU00339"/>
    </source>
</evidence>
<dbReference type="Proteomes" id="UP000221734">
    <property type="component" value="Chromosome Kuenenia_stuttgartiensis_MBR1"/>
</dbReference>
<proteinExistence type="predicted"/>
<dbReference type="Gene3D" id="1.25.40.10">
    <property type="entry name" value="Tetratricopeptide repeat domain"/>
    <property type="match status" value="1"/>
</dbReference>
<dbReference type="RefSeq" id="WP_099326905.1">
    <property type="nucleotide sequence ID" value="NZ_CP049055.1"/>
</dbReference>
<sequence>MHLITIIGIIFIAVGTILTYVGQNISIKADVAQLQESIGKKNARIDGLVKSNDDLLVKIDQYQKTVTEKDQKIEELKAEVGKLSLTSPKLLPDGRIAASKGVSYLSEYSEAAGNVRNLFNDGKYDEAYAIAEGLMKKIPDFGLAYFLMGTIDIQRGNMPEGESFLLKSIQLELTNRDKAWAFHNLGIAALRQQNIGKAIDYLKKAIEINPDMEESKKTLSSIEKQMGND</sequence>